<dbReference type="STRING" id="562970.Btus_0386"/>
<protein>
    <submittedName>
        <fullName evidence="3">PilT protein domain protein</fullName>
    </submittedName>
</protein>
<proteinExistence type="predicted"/>
<dbReference type="PANTHER" id="PTHR35901:SF1">
    <property type="entry name" value="EXONUCLEASE VAPC9"/>
    <property type="match status" value="1"/>
</dbReference>
<evidence type="ECO:0000313" key="3">
    <source>
        <dbReference type="EMBL" id="ADG05156.1"/>
    </source>
</evidence>
<dbReference type="RefSeq" id="WP_013074449.1">
    <property type="nucleotide sequence ID" value="NC_014098.1"/>
</dbReference>
<dbReference type="PANTHER" id="PTHR35901">
    <property type="entry name" value="RIBONUCLEASE VAPC3"/>
    <property type="match status" value="1"/>
</dbReference>
<dbReference type="EMBL" id="CP002017">
    <property type="protein sequence ID" value="ADG05156.1"/>
    <property type="molecule type" value="Genomic_DNA"/>
</dbReference>
<evidence type="ECO:0000313" key="4">
    <source>
        <dbReference type="Proteomes" id="UP000002368"/>
    </source>
</evidence>
<dbReference type="InterPro" id="IPR002716">
    <property type="entry name" value="PIN_dom"/>
</dbReference>
<sequence>MPFVLDASMALSWCFPEEGSEKNDAILQRRAWDPGIVPAIWSMEVGNALLTAGRRGRLTDAERREAADLLAHLGIEVEPASTGHILLHVLPVAAQYELSIYDAAYLEMALRKHLPLAAADQKLAQAAATDGVELLTPV</sequence>
<dbReference type="KEGG" id="bts:Btus_0386"/>
<dbReference type="HOGENOM" id="CLU_121774_4_0_9"/>
<keyword evidence="4" id="KW-1185">Reference proteome</keyword>
<accession>D5WT52</accession>
<keyword evidence="1" id="KW-0460">Magnesium</keyword>
<feature type="domain" description="PIN" evidence="2">
    <location>
        <begin position="4"/>
        <end position="127"/>
    </location>
</feature>
<dbReference type="InterPro" id="IPR029060">
    <property type="entry name" value="PIN-like_dom_sf"/>
</dbReference>
<dbReference type="Gene3D" id="3.40.50.1010">
    <property type="entry name" value="5'-nuclease"/>
    <property type="match status" value="1"/>
</dbReference>
<evidence type="ECO:0000259" key="2">
    <source>
        <dbReference type="Pfam" id="PF01850"/>
    </source>
</evidence>
<dbReference type="InterPro" id="IPR044153">
    <property type="entry name" value="PIN_Pae0151-like"/>
</dbReference>
<organism evidence="3 4">
    <name type="scientific">Kyrpidia tusciae (strain DSM 2912 / NBRC 15312 / T2)</name>
    <name type="common">Bacillus tusciae</name>
    <dbReference type="NCBI Taxonomy" id="562970"/>
    <lineage>
        <taxon>Bacteria</taxon>
        <taxon>Bacillati</taxon>
        <taxon>Bacillota</taxon>
        <taxon>Bacilli</taxon>
        <taxon>Bacillales</taxon>
        <taxon>Alicyclobacillaceae</taxon>
        <taxon>Kyrpidia</taxon>
    </lineage>
</organism>
<dbReference type="SUPFAM" id="SSF88723">
    <property type="entry name" value="PIN domain-like"/>
    <property type="match status" value="1"/>
</dbReference>
<reference evidence="3 4" key="1">
    <citation type="journal article" date="2011" name="Stand. Genomic Sci.">
        <title>Complete genome sequence of the thermophilic, hydrogen-oxidizing Bacillus tusciae type strain (T2) and reclassification in the new genus, Kyrpidia gen. nov. as Kyrpidia tusciae comb. nov. and emendation of the family Alicyclobacillaceae da Costa and Rainey, 2010.</title>
        <authorList>
            <person name="Klenk H.P."/>
            <person name="Lapidus A."/>
            <person name="Chertkov O."/>
            <person name="Copeland A."/>
            <person name="Del Rio T.G."/>
            <person name="Nolan M."/>
            <person name="Lucas S."/>
            <person name="Chen F."/>
            <person name="Tice H."/>
            <person name="Cheng J.F."/>
            <person name="Han C."/>
            <person name="Bruce D."/>
            <person name="Goodwin L."/>
            <person name="Pitluck S."/>
            <person name="Pati A."/>
            <person name="Ivanova N."/>
            <person name="Mavromatis K."/>
            <person name="Daum C."/>
            <person name="Chen A."/>
            <person name="Palaniappan K."/>
            <person name="Chang Y.J."/>
            <person name="Land M."/>
            <person name="Hauser L."/>
            <person name="Jeffries C.D."/>
            <person name="Detter J.C."/>
            <person name="Rohde M."/>
            <person name="Abt B."/>
            <person name="Pukall R."/>
            <person name="Goker M."/>
            <person name="Bristow J."/>
            <person name="Markowitz V."/>
            <person name="Hugenholtz P."/>
            <person name="Eisen J.A."/>
        </authorList>
    </citation>
    <scope>NUCLEOTIDE SEQUENCE [LARGE SCALE GENOMIC DNA]</scope>
    <source>
        <strain evidence="3 4">DSM 2912</strain>
    </source>
</reference>
<dbReference type="Pfam" id="PF01850">
    <property type="entry name" value="PIN"/>
    <property type="match status" value="1"/>
</dbReference>
<dbReference type="OrthoDB" id="9798446at2"/>
<dbReference type="InterPro" id="IPR051619">
    <property type="entry name" value="TypeII_TA_RNase_PINc/VapC"/>
</dbReference>
<dbReference type="AlphaFoldDB" id="D5WT52"/>
<dbReference type="CDD" id="cd09873">
    <property type="entry name" value="PIN_Pae0151-like"/>
    <property type="match status" value="1"/>
</dbReference>
<dbReference type="eggNOG" id="COG4113">
    <property type="taxonomic scope" value="Bacteria"/>
</dbReference>
<evidence type="ECO:0000256" key="1">
    <source>
        <dbReference type="ARBA" id="ARBA00022842"/>
    </source>
</evidence>
<dbReference type="Proteomes" id="UP000002368">
    <property type="component" value="Chromosome"/>
</dbReference>
<name>D5WT52_KYRT2</name>
<gene>
    <name evidence="3" type="ordered locus">Btus_0386</name>
</gene>